<evidence type="ECO:0000313" key="3">
    <source>
        <dbReference type="EMBL" id="KAK3386941.1"/>
    </source>
</evidence>
<keyword evidence="4" id="KW-1185">Reference proteome</keyword>
<feature type="coiled-coil region" evidence="1">
    <location>
        <begin position="3"/>
        <end position="30"/>
    </location>
</feature>
<dbReference type="PANTHER" id="PTHR37012:SF2">
    <property type="entry name" value="BZIP DOMAIN-CONTAINING PROTEIN-RELATED"/>
    <property type="match status" value="1"/>
</dbReference>
<reference evidence="3" key="1">
    <citation type="journal article" date="2023" name="Mol. Phylogenet. Evol.">
        <title>Genome-scale phylogeny and comparative genomics of the fungal order Sordariales.</title>
        <authorList>
            <person name="Hensen N."/>
            <person name="Bonometti L."/>
            <person name="Westerberg I."/>
            <person name="Brannstrom I.O."/>
            <person name="Guillou S."/>
            <person name="Cros-Aarteil S."/>
            <person name="Calhoun S."/>
            <person name="Haridas S."/>
            <person name="Kuo A."/>
            <person name="Mondo S."/>
            <person name="Pangilinan J."/>
            <person name="Riley R."/>
            <person name="LaButti K."/>
            <person name="Andreopoulos B."/>
            <person name="Lipzen A."/>
            <person name="Chen C."/>
            <person name="Yan M."/>
            <person name="Daum C."/>
            <person name="Ng V."/>
            <person name="Clum A."/>
            <person name="Steindorff A."/>
            <person name="Ohm R.A."/>
            <person name="Martin F."/>
            <person name="Silar P."/>
            <person name="Natvig D.O."/>
            <person name="Lalanne C."/>
            <person name="Gautier V."/>
            <person name="Ament-Velasquez S.L."/>
            <person name="Kruys A."/>
            <person name="Hutchinson M.I."/>
            <person name="Powell A.J."/>
            <person name="Barry K."/>
            <person name="Miller A.N."/>
            <person name="Grigoriev I.V."/>
            <person name="Debuchy R."/>
            <person name="Gladieux P."/>
            <person name="Hiltunen Thoren M."/>
            <person name="Johannesson H."/>
        </authorList>
    </citation>
    <scope>NUCLEOTIDE SEQUENCE</scope>
    <source>
        <strain evidence="3">CBS 232.78</strain>
    </source>
</reference>
<evidence type="ECO:0008006" key="5">
    <source>
        <dbReference type="Google" id="ProtNLM"/>
    </source>
</evidence>
<evidence type="ECO:0000256" key="2">
    <source>
        <dbReference type="SAM" id="MobiDB-lite"/>
    </source>
</evidence>
<protein>
    <recommendedName>
        <fullName evidence="5">BZIP transcription factor</fullName>
    </recommendedName>
</protein>
<dbReference type="Pfam" id="PF11905">
    <property type="entry name" value="DUF3425"/>
    <property type="match status" value="1"/>
</dbReference>
<feature type="compositionally biased region" description="Low complexity" evidence="2">
    <location>
        <begin position="71"/>
        <end position="92"/>
    </location>
</feature>
<evidence type="ECO:0000256" key="1">
    <source>
        <dbReference type="SAM" id="Coils"/>
    </source>
</evidence>
<reference evidence="3" key="2">
    <citation type="submission" date="2023-06" db="EMBL/GenBank/DDBJ databases">
        <authorList>
            <consortium name="Lawrence Berkeley National Laboratory"/>
            <person name="Haridas S."/>
            <person name="Hensen N."/>
            <person name="Bonometti L."/>
            <person name="Westerberg I."/>
            <person name="Brannstrom I.O."/>
            <person name="Guillou S."/>
            <person name="Cros-Aarteil S."/>
            <person name="Calhoun S."/>
            <person name="Kuo A."/>
            <person name="Mondo S."/>
            <person name="Pangilinan J."/>
            <person name="Riley R."/>
            <person name="LaButti K."/>
            <person name="Andreopoulos B."/>
            <person name="Lipzen A."/>
            <person name="Chen C."/>
            <person name="Yanf M."/>
            <person name="Daum C."/>
            <person name="Ng V."/>
            <person name="Clum A."/>
            <person name="Steindorff A."/>
            <person name="Ohm R."/>
            <person name="Martin F."/>
            <person name="Silar P."/>
            <person name="Natvig D."/>
            <person name="Lalanne C."/>
            <person name="Gautier V."/>
            <person name="Ament-velasquez S.L."/>
            <person name="Kruys A."/>
            <person name="Hutchinson M.I."/>
            <person name="Powell A.J."/>
            <person name="Barry K."/>
            <person name="Miller A.N."/>
            <person name="Grigoriev I.V."/>
            <person name="Debuchy R."/>
            <person name="Gladieux P."/>
            <person name="Thoren M.H."/>
            <person name="Johannesson H."/>
        </authorList>
    </citation>
    <scope>NUCLEOTIDE SEQUENCE</scope>
    <source>
        <strain evidence="3">CBS 232.78</strain>
    </source>
</reference>
<keyword evidence="1" id="KW-0175">Coiled coil</keyword>
<feature type="region of interest" description="Disordered" evidence="2">
    <location>
        <begin position="196"/>
        <end position="222"/>
    </location>
</feature>
<feature type="compositionally biased region" description="Low complexity" evidence="2">
    <location>
        <begin position="211"/>
        <end position="222"/>
    </location>
</feature>
<dbReference type="Proteomes" id="UP001285441">
    <property type="component" value="Unassembled WGS sequence"/>
</dbReference>
<gene>
    <name evidence="3" type="ORF">B0H63DRAFT_143351</name>
</gene>
<evidence type="ECO:0000313" key="4">
    <source>
        <dbReference type="Proteomes" id="UP001285441"/>
    </source>
</evidence>
<comment type="caution">
    <text evidence="3">The sequence shown here is derived from an EMBL/GenBank/DDBJ whole genome shotgun (WGS) entry which is preliminary data.</text>
</comment>
<feature type="region of interest" description="Disordered" evidence="2">
    <location>
        <begin position="46"/>
        <end position="113"/>
    </location>
</feature>
<name>A0AAE0NSM4_9PEZI</name>
<dbReference type="AlphaFoldDB" id="A0AAE0NSM4"/>
<sequence length="450" mass="49953">MELQNALRQKAAAEAELAEVKRSLAKISSLIQPLLSRNSGAAGTVDQVSIPLAPPPSPGTRYSPILPRPPLQQQQPPSTHNAGSTSTSAAASPVETGPHGRWQTNSLSPVVPTLDTPKLLGDLSKQRHDFMHGLDLGPERLGLGSLLNLDPSKIPRIENGVNGAQDSAHYHHVPMKYDWNNPTAAFIRAGTAPERTSYGPPAAINSHFNEDSSSSSNNTNDTSNRLMSMPIINCASTCPLDGILLHFIAERRQRAAEGLSPEQIVGPRYPSVSSLLNPAQTLFSHPLSKVFTDILALFPDLPLPERVAVFFVMFLNMRYHIQPTSENYDRLPSWMRPEPCQLTKPHPAWIDHLPFPRMRERLIHEYIPGAYPFEDYFIPYTTTLCVNWPYEDTDALLQSPTGDLSEVLINPVFERHLRRAENWSLGEAFHLAYPNLAGTYNYRPTSQRGM</sequence>
<dbReference type="InterPro" id="IPR021833">
    <property type="entry name" value="DUF3425"/>
</dbReference>
<accession>A0AAE0NSM4</accession>
<proteinExistence type="predicted"/>
<organism evidence="3 4">
    <name type="scientific">Podospora didyma</name>
    <dbReference type="NCBI Taxonomy" id="330526"/>
    <lineage>
        <taxon>Eukaryota</taxon>
        <taxon>Fungi</taxon>
        <taxon>Dikarya</taxon>
        <taxon>Ascomycota</taxon>
        <taxon>Pezizomycotina</taxon>
        <taxon>Sordariomycetes</taxon>
        <taxon>Sordariomycetidae</taxon>
        <taxon>Sordariales</taxon>
        <taxon>Podosporaceae</taxon>
        <taxon>Podospora</taxon>
    </lineage>
</organism>
<dbReference type="EMBL" id="JAULSW010000003">
    <property type="protein sequence ID" value="KAK3386941.1"/>
    <property type="molecule type" value="Genomic_DNA"/>
</dbReference>
<dbReference type="PANTHER" id="PTHR37012">
    <property type="entry name" value="B-ZIP TRANSCRIPTION FACTOR (EUROFUNG)-RELATED"/>
    <property type="match status" value="1"/>
</dbReference>